<feature type="domain" description="GH15-like" evidence="1">
    <location>
        <begin position="220"/>
        <end position="582"/>
    </location>
</feature>
<keyword evidence="3" id="KW-0378">Hydrolase</keyword>
<dbReference type="KEGG" id="mart:BTR34_00515"/>
<reference evidence="4" key="1">
    <citation type="submission" date="2016-06" db="EMBL/GenBank/DDBJ databases">
        <authorList>
            <person name="Zhan P."/>
        </authorList>
    </citation>
    <scope>NUCLEOTIDE SEQUENCE [LARGE SCALE GENOMIC DNA]</scope>
    <source>
        <strain evidence="4">T28</strain>
    </source>
</reference>
<dbReference type="AlphaFoldDB" id="A0A1B7Z7N7"/>
<dbReference type="OrthoDB" id="3902805at2"/>
<accession>A0A1B7Z7N7</accession>
<feature type="domain" description="Trehalase-like N-terminal" evidence="2">
    <location>
        <begin position="8"/>
        <end position="132"/>
    </location>
</feature>
<organism evidence="3 4">
    <name type="scientific">Maribacter hydrothermalis</name>
    <dbReference type="NCBI Taxonomy" id="1836467"/>
    <lineage>
        <taxon>Bacteria</taxon>
        <taxon>Pseudomonadati</taxon>
        <taxon>Bacteroidota</taxon>
        <taxon>Flavobacteriia</taxon>
        <taxon>Flavobacteriales</taxon>
        <taxon>Flavobacteriaceae</taxon>
        <taxon>Maribacter</taxon>
    </lineage>
</organism>
<dbReference type="PANTHER" id="PTHR31616">
    <property type="entry name" value="TREHALASE"/>
    <property type="match status" value="1"/>
</dbReference>
<evidence type="ECO:0000259" key="2">
    <source>
        <dbReference type="Pfam" id="PF19291"/>
    </source>
</evidence>
<protein>
    <submittedName>
        <fullName evidence="3">Glycoside hydrolase</fullName>
    </submittedName>
</protein>
<name>A0A1B7Z7N7_9FLAO</name>
<dbReference type="PANTHER" id="PTHR31616:SF0">
    <property type="entry name" value="GLUCAN 1,4-ALPHA-GLUCOSIDASE"/>
    <property type="match status" value="1"/>
</dbReference>
<evidence type="ECO:0000313" key="3">
    <source>
        <dbReference type="EMBL" id="OBR38705.1"/>
    </source>
</evidence>
<keyword evidence="4" id="KW-1185">Reference proteome</keyword>
<dbReference type="GO" id="GO:0005975">
    <property type="term" value="P:carbohydrate metabolic process"/>
    <property type="evidence" value="ECO:0007669"/>
    <property type="project" value="InterPro"/>
</dbReference>
<dbReference type="Proteomes" id="UP000092164">
    <property type="component" value="Unassembled WGS sequence"/>
</dbReference>
<dbReference type="SUPFAM" id="SSF48208">
    <property type="entry name" value="Six-hairpin glycosidases"/>
    <property type="match status" value="1"/>
</dbReference>
<evidence type="ECO:0000313" key="4">
    <source>
        <dbReference type="Proteomes" id="UP000092164"/>
    </source>
</evidence>
<dbReference type="InterPro" id="IPR011613">
    <property type="entry name" value="GH15-like"/>
</dbReference>
<dbReference type="InterPro" id="IPR008928">
    <property type="entry name" value="6-hairpin_glycosidase_sf"/>
</dbReference>
<dbReference type="GO" id="GO:0004553">
    <property type="term" value="F:hydrolase activity, hydrolyzing O-glycosyl compounds"/>
    <property type="evidence" value="ECO:0007669"/>
    <property type="project" value="UniProtKB-ARBA"/>
</dbReference>
<dbReference type="Pfam" id="PF00723">
    <property type="entry name" value="Glyco_hydro_15"/>
    <property type="match status" value="1"/>
</dbReference>
<comment type="caution">
    <text evidence="3">The sequence shown here is derived from an EMBL/GenBank/DDBJ whole genome shotgun (WGS) entry which is preliminary data.</text>
</comment>
<gene>
    <name evidence="3" type="ORF">A9200_03295</name>
</gene>
<dbReference type="InterPro" id="IPR012341">
    <property type="entry name" value="6hp_glycosidase-like_sf"/>
</dbReference>
<dbReference type="EMBL" id="LZFP01000012">
    <property type="protein sequence ID" value="OBR38705.1"/>
    <property type="molecule type" value="Genomic_DNA"/>
</dbReference>
<dbReference type="RefSeq" id="WP_068484527.1">
    <property type="nucleotide sequence ID" value="NZ_CP018760.1"/>
</dbReference>
<proteinExistence type="predicted"/>
<evidence type="ECO:0000259" key="1">
    <source>
        <dbReference type="Pfam" id="PF00723"/>
    </source>
</evidence>
<sequence>MDNLDYGIIGNCRSAALISKTGNIEWCCLPEFDSPSIFAKLLDEEIGGSFEINVDSSYVITQKYEPFTTILITSFKSGENHFEIHDFMPRYRKEGKKYHAPPELVRYFKLISGAPKFSVHYNPKLEYAVGKTESFIKKDFVASLTHDVKFDTIFLYTSFDKKTIINSGEITLKEDGYILVGYNEKLLLPTTDRAYLDLQNTKVYWLNWSNLTPTYKKFNKEISRSALTLKLLSYDKTGAVLAAATTSLPETIGEVRNWDYRFCWIRDASMVIKVVSELGHKNVAKRYLQFIIDLIPDKAEKLQIMYGINKEKKLTEVTLEHLAGYKGSKPVRIGNAAYHQKQNDIYGILMDVIYEQMAKFSVDIENGEDLWAITKGIVWIVSNNWKDADKGIWEFRTEDRHFTFSKVLCWTALDRAIKVAEMLGKKHKIEKWEPIRAEIWQDIYDNAWNEEIGAYTQSYGSKELDASVLLMESYGCVKAKDERYISTVHAIGKELNNDGLLYRYKNEDDFGLPSSSFTVCTFWYINSLFKIGERKKALEYFERLLSYSNHLGLFSEDIDFKTKRLLGNFPQAYSHLALIECAINFSKKESEDQILENLRD</sequence>
<dbReference type="Gene3D" id="1.50.10.10">
    <property type="match status" value="1"/>
</dbReference>
<dbReference type="Pfam" id="PF19291">
    <property type="entry name" value="TREH_N"/>
    <property type="match status" value="1"/>
</dbReference>
<dbReference type="STRING" id="1836467.BTR34_00515"/>
<dbReference type="InterPro" id="IPR045582">
    <property type="entry name" value="Trehalase-like_N"/>
</dbReference>